<evidence type="ECO:0000256" key="4">
    <source>
        <dbReference type="ARBA" id="ARBA00022723"/>
    </source>
</evidence>
<dbReference type="InterPro" id="IPR005846">
    <property type="entry name" value="A-D-PHexomutase_a/b/a-III"/>
</dbReference>
<evidence type="ECO:0000256" key="3">
    <source>
        <dbReference type="ARBA" id="ARBA00022553"/>
    </source>
</evidence>
<keyword evidence="5 7" id="KW-0460">Magnesium</keyword>
<dbReference type="InterPro" id="IPR005843">
    <property type="entry name" value="A-D-PHexomutase_C"/>
</dbReference>
<dbReference type="Gene3D" id="3.40.120.10">
    <property type="entry name" value="Alpha-D-Glucose-1,6-Bisphosphate, subunit A, domain 3"/>
    <property type="match status" value="3"/>
</dbReference>
<organism evidence="13 14">
    <name type="scientific">Microbacterium binotii</name>
    <dbReference type="NCBI Taxonomy" id="462710"/>
    <lineage>
        <taxon>Bacteria</taxon>
        <taxon>Bacillati</taxon>
        <taxon>Actinomycetota</taxon>
        <taxon>Actinomycetes</taxon>
        <taxon>Micrococcales</taxon>
        <taxon>Microbacteriaceae</taxon>
        <taxon>Microbacterium</taxon>
    </lineage>
</organism>
<dbReference type="Gene3D" id="3.30.310.50">
    <property type="entry name" value="Alpha-D-phosphohexomutase, C-terminal domain"/>
    <property type="match status" value="1"/>
</dbReference>
<sequence>MRQESDEALPARQTRGMSRAGQPAEPSDLIDIDELIAAYYDLKPDTSVPAQRVVFGTSGHRGSSLSTSFNENHILATTQAIVDYRAGQGITGPLFLGRDTHGLSLPAERTAIEVLVANGVDVRVDARDSWVPTPALSHAILTYNRDRTADDAGRADGIVVTPSHNPPRDGGFKYNPPHGGPADTDATSWIADRANELIAAGLAGVKRTPYADIDSDTLAQYDFREAYVRDLDAIIDIEAIKKAGIRIGADPLGGASVDYWALIAEHYGLDLTVVNPDVDPTWKFMTLDWDEKIRMDPSSPNAMAALVARRDEYDILTGNDADADRHGIVTPDAGLMNPNHYLAVAIDYLFSHRPGWPAEAAVGKTLVSSMIIDRVVEALGRTLYEVPVGFKWFVPGLLDGSVAFGGEESAGASFLRQDGTVWTTDKDGILLCLLAAEILAVTGKTPSQRYAELEDTYGASVYQRVDAPATPEQKAALAKLSPDAVTATELAGEPITAKLSHAPGNGAAIGGLKVVTADAWFAARPSGTEDVYKLYAESLRGEAHLHDVQDEARAVVSEALSGA</sequence>
<evidence type="ECO:0000259" key="12">
    <source>
        <dbReference type="Pfam" id="PF02880"/>
    </source>
</evidence>
<evidence type="ECO:0000256" key="5">
    <source>
        <dbReference type="ARBA" id="ARBA00022842"/>
    </source>
</evidence>
<dbReference type="Pfam" id="PF00408">
    <property type="entry name" value="PGM_PMM_IV"/>
    <property type="match status" value="1"/>
</dbReference>
<comment type="caution">
    <text evidence="13">The sequence shown here is derived from an EMBL/GenBank/DDBJ whole genome shotgun (WGS) entry which is preliminary data.</text>
</comment>
<evidence type="ECO:0000313" key="14">
    <source>
        <dbReference type="Proteomes" id="UP001500274"/>
    </source>
</evidence>
<protein>
    <submittedName>
        <fullName evidence="13">Phosphoglucomutase (Alpha-D-glucose-1,6-bisphosphate-dependent)</fullName>
    </submittedName>
</protein>
<keyword evidence="6" id="KW-0413">Isomerase</keyword>
<comment type="cofactor">
    <cofactor evidence="1">
        <name>Mg(2+)</name>
        <dbReference type="ChEBI" id="CHEBI:18420"/>
    </cofactor>
</comment>
<gene>
    <name evidence="13" type="primary">pgm</name>
    <name evidence="13" type="ORF">GCM10009862_21370</name>
</gene>
<dbReference type="SUPFAM" id="SSF53738">
    <property type="entry name" value="Phosphoglucomutase, first 3 domains"/>
    <property type="match status" value="3"/>
</dbReference>
<dbReference type="Pfam" id="PF02879">
    <property type="entry name" value="PGM_PMM_II"/>
    <property type="match status" value="1"/>
</dbReference>
<dbReference type="InterPro" id="IPR016055">
    <property type="entry name" value="A-D-PHexomutase_a/b/a-I/II/III"/>
</dbReference>
<dbReference type="Pfam" id="PF02880">
    <property type="entry name" value="PGM_PMM_III"/>
    <property type="match status" value="1"/>
</dbReference>
<keyword evidence="14" id="KW-1185">Reference proteome</keyword>
<dbReference type="CDD" id="cd05801">
    <property type="entry name" value="PGM_like3"/>
    <property type="match status" value="1"/>
</dbReference>
<dbReference type="PANTHER" id="PTHR45745:SF1">
    <property type="entry name" value="PHOSPHOGLUCOMUTASE 2B-RELATED"/>
    <property type="match status" value="1"/>
</dbReference>
<dbReference type="InterPro" id="IPR005845">
    <property type="entry name" value="A-D-PHexomutase_a/b/a-II"/>
</dbReference>
<dbReference type="NCBIfam" id="TIGR01132">
    <property type="entry name" value="pgm"/>
    <property type="match status" value="1"/>
</dbReference>
<keyword evidence="3" id="KW-0597">Phosphoprotein</keyword>
<evidence type="ECO:0000256" key="6">
    <source>
        <dbReference type="ARBA" id="ARBA00023235"/>
    </source>
</evidence>
<dbReference type="PROSITE" id="PS00710">
    <property type="entry name" value="PGM_PMM"/>
    <property type="match status" value="1"/>
</dbReference>
<evidence type="ECO:0000256" key="7">
    <source>
        <dbReference type="RuleBase" id="RU004326"/>
    </source>
</evidence>
<evidence type="ECO:0000256" key="1">
    <source>
        <dbReference type="ARBA" id="ARBA00001946"/>
    </source>
</evidence>
<proteinExistence type="inferred from homology"/>
<dbReference type="EMBL" id="BAAARI010000014">
    <property type="protein sequence ID" value="GAA2582022.1"/>
    <property type="molecule type" value="Genomic_DNA"/>
</dbReference>
<name>A0ABN3PJA8_9MICO</name>
<dbReference type="Pfam" id="PF02878">
    <property type="entry name" value="PGM_PMM_I"/>
    <property type="match status" value="1"/>
</dbReference>
<evidence type="ECO:0000256" key="8">
    <source>
        <dbReference type="SAM" id="MobiDB-lite"/>
    </source>
</evidence>
<dbReference type="InterPro" id="IPR036900">
    <property type="entry name" value="A-D-PHexomutase_C_sf"/>
</dbReference>
<feature type="domain" description="Alpha-D-phosphohexomutase C-terminal" evidence="9">
    <location>
        <begin position="502"/>
        <end position="553"/>
    </location>
</feature>
<feature type="domain" description="Alpha-D-phosphohexomutase alpha/beta/alpha" evidence="10">
    <location>
        <begin position="53"/>
        <end position="196"/>
    </location>
</feature>
<reference evidence="13 14" key="1">
    <citation type="journal article" date="2019" name="Int. J. Syst. Evol. Microbiol.">
        <title>The Global Catalogue of Microorganisms (GCM) 10K type strain sequencing project: providing services to taxonomists for standard genome sequencing and annotation.</title>
        <authorList>
            <consortium name="The Broad Institute Genomics Platform"/>
            <consortium name="The Broad Institute Genome Sequencing Center for Infectious Disease"/>
            <person name="Wu L."/>
            <person name="Ma J."/>
        </authorList>
    </citation>
    <scope>NUCLEOTIDE SEQUENCE [LARGE SCALE GENOMIC DNA]</scope>
    <source>
        <strain evidence="13 14">JCM 16365</strain>
    </source>
</reference>
<dbReference type="InterPro" id="IPR016066">
    <property type="entry name" value="A-D-PHexomutase_CS"/>
</dbReference>
<feature type="domain" description="Alpha-D-phosphohexomutase alpha/beta/alpha" evidence="11">
    <location>
        <begin position="225"/>
        <end position="331"/>
    </location>
</feature>
<evidence type="ECO:0000259" key="10">
    <source>
        <dbReference type="Pfam" id="PF02878"/>
    </source>
</evidence>
<evidence type="ECO:0000313" key="13">
    <source>
        <dbReference type="EMBL" id="GAA2582022.1"/>
    </source>
</evidence>
<feature type="region of interest" description="Disordered" evidence="8">
    <location>
        <begin position="1"/>
        <end position="25"/>
    </location>
</feature>
<keyword evidence="4 7" id="KW-0479">Metal-binding</keyword>
<feature type="domain" description="Alpha-D-phosphohexomutase alpha/beta/alpha" evidence="12">
    <location>
        <begin position="337"/>
        <end position="456"/>
    </location>
</feature>
<evidence type="ECO:0000259" key="11">
    <source>
        <dbReference type="Pfam" id="PF02879"/>
    </source>
</evidence>
<comment type="similarity">
    <text evidence="2 7">Belongs to the phosphohexose mutase family.</text>
</comment>
<dbReference type="InterPro" id="IPR005844">
    <property type="entry name" value="A-D-PHexomutase_a/b/a-I"/>
</dbReference>
<evidence type="ECO:0000259" key="9">
    <source>
        <dbReference type="Pfam" id="PF00408"/>
    </source>
</evidence>
<dbReference type="PANTHER" id="PTHR45745">
    <property type="entry name" value="PHOSPHOMANNOMUTASE 45A"/>
    <property type="match status" value="1"/>
</dbReference>
<evidence type="ECO:0000256" key="2">
    <source>
        <dbReference type="ARBA" id="ARBA00010231"/>
    </source>
</evidence>
<dbReference type="SUPFAM" id="SSF55957">
    <property type="entry name" value="Phosphoglucomutase, C-terminal domain"/>
    <property type="match status" value="1"/>
</dbReference>
<dbReference type="InterPro" id="IPR005852">
    <property type="entry name" value="PGM_a-D-Glc-sp"/>
</dbReference>
<accession>A0ABN3PJA8</accession>
<dbReference type="Proteomes" id="UP001500274">
    <property type="component" value="Unassembled WGS sequence"/>
</dbReference>